<dbReference type="PANTHER" id="PTHR31379:SF1">
    <property type="entry name" value="F-BOX C PROTEIN-RELATED"/>
    <property type="match status" value="1"/>
</dbReference>
<dbReference type="WBParaSite" id="Csp11.Scaffold492.g2135.t1">
    <property type="protein sequence ID" value="Csp11.Scaffold492.g2135.t1"/>
    <property type="gene ID" value="Csp11.Scaffold492.g2135"/>
</dbReference>
<evidence type="ECO:0000313" key="1">
    <source>
        <dbReference type="Proteomes" id="UP000095282"/>
    </source>
</evidence>
<protein>
    <submittedName>
        <fullName evidence="2">FBA_2 domain-containing protein</fullName>
    </submittedName>
</protein>
<sequence>MKNKPMTYGSLKTVIEYMDPNTRIILSSRIPSIRTAERAVPLKIDFLEIGNRFIKVNETKYEYGSYQDDFKDKCYYKVSGYYRYNYTLVCDVDEHANCDIECRKHREFLHRSEESLRELMFAKRHYAVVVKNLKISQECPLRMPRDLKMNIRNLEFVDNVPSNLKLIKPIIDESCLPLENLYIFIGDNKSKEIDYEFIKNCKFLEYFDMVNVHLPQIQQFRNQRVQFSMAYSFPKQEGFIDLIRNWLETDKPIGTCFEFISNRKEFLSMGILNRVRNQFDEAIVGNKCVNIPMKNSSLLEISYELDDTNSYWIKMAVVPIE</sequence>
<dbReference type="AlphaFoldDB" id="A0A1I7T3S3"/>
<dbReference type="Proteomes" id="UP000095282">
    <property type="component" value="Unplaced"/>
</dbReference>
<dbReference type="Pfam" id="PF12078">
    <property type="entry name" value="DUF3557"/>
    <property type="match status" value="1"/>
</dbReference>
<evidence type="ECO:0000313" key="2">
    <source>
        <dbReference type="WBParaSite" id="Csp11.Scaffold492.g2135.t1"/>
    </source>
</evidence>
<name>A0A1I7T3S3_9PELO</name>
<accession>A0A1I7T3S3</accession>
<dbReference type="InterPro" id="IPR021942">
    <property type="entry name" value="DUF3557"/>
</dbReference>
<proteinExistence type="predicted"/>
<reference evidence="2" key="1">
    <citation type="submission" date="2016-11" db="UniProtKB">
        <authorList>
            <consortium name="WormBaseParasite"/>
        </authorList>
    </citation>
    <scope>IDENTIFICATION</scope>
</reference>
<organism evidence="1 2">
    <name type="scientific">Caenorhabditis tropicalis</name>
    <dbReference type="NCBI Taxonomy" id="1561998"/>
    <lineage>
        <taxon>Eukaryota</taxon>
        <taxon>Metazoa</taxon>
        <taxon>Ecdysozoa</taxon>
        <taxon>Nematoda</taxon>
        <taxon>Chromadorea</taxon>
        <taxon>Rhabditida</taxon>
        <taxon>Rhabditina</taxon>
        <taxon>Rhabditomorpha</taxon>
        <taxon>Rhabditoidea</taxon>
        <taxon>Rhabditidae</taxon>
        <taxon>Peloderinae</taxon>
        <taxon>Caenorhabditis</taxon>
    </lineage>
</organism>
<dbReference type="PANTHER" id="PTHR31379">
    <property type="entry name" value="F-BOX C PROTEIN-RELATED-RELATED"/>
    <property type="match status" value="1"/>
</dbReference>
<keyword evidence="1" id="KW-1185">Reference proteome</keyword>